<dbReference type="PROSITE" id="PS00059">
    <property type="entry name" value="ADH_ZINC"/>
    <property type="match status" value="1"/>
</dbReference>
<evidence type="ECO:0000313" key="8">
    <source>
        <dbReference type="EMBL" id="MBC9205392.1"/>
    </source>
</evidence>
<dbReference type="Pfam" id="PF00107">
    <property type="entry name" value="ADH_zinc_N"/>
    <property type="match status" value="1"/>
</dbReference>
<sequence>MKAVVFHGIGDIRLDTVSEPKIQHATDAIIRLTSSAICGTDLHMIRGTFPGMKPGTILGHEGVGIVEEVGRGIRNLRRGDRVVVPSTIGCGNCSYCRSGYSAQCDDANPNGPTAGTAFFGGPEPTGPFDGLQAEYARIPFAHHNLIRLPGDVTDDQAILLSDIYPTGYFGADLAEVTEGDVVAVWGCGPVGLFAIISAFQMGAHRVIAIDGHADRLDKARELGAETINFNEEDPVEVIKELTRGIGPDRAVDAVGIDSERPKQGPAAVSGEQAREFDQQVSKIAPDAKPQGTLWKPGDGPSQAITWAVQTLAKAGSLGIIGVYPQTDQFFPIGAAMNKNLTVKMGNCNHRSYIPRLVDMVNTGSVDPTSIITQIEPMTDVIEAYKQFDQRRHGWVKVELRPGG</sequence>
<feature type="domain" description="Alcohol dehydrogenase-like C-terminal" evidence="6">
    <location>
        <begin position="189"/>
        <end position="256"/>
    </location>
</feature>
<dbReference type="Proteomes" id="UP000626026">
    <property type="component" value="Unassembled WGS sequence"/>
</dbReference>
<dbReference type="PANTHER" id="PTHR42813:SF7">
    <property type="entry name" value="ALCOHOL DEHYDROGENASE (ZN-DEPENDENT)-RELATED"/>
    <property type="match status" value="1"/>
</dbReference>
<comment type="cofactor">
    <cofactor evidence="1 5">
        <name>Zn(2+)</name>
        <dbReference type="ChEBI" id="CHEBI:29105"/>
    </cofactor>
</comment>
<dbReference type="Gene3D" id="3.40.50.720">
    <property type="entry name" value="NAD(P)-binding Rossmann-like Domain"/>
    <property type="match status" value="1"/>
</dbReference>
<dbReference type="RefSeq" id="WP_187782563.1">
    <property type="nucleotide sequence ID" value="NZ_JACTVA010000001.1"/>
</dbReference>
<gene>
    <name evidence="8" type="ORF">IBL26_00985</name>
</gene>
<evidence type="ECO:0000256" key="4">
    <source>
        <dbReference type="ARBA" id="ARBA00023002"/>
    </source>
</evidence>
<dbReference type="InterPro" id="IPR011032">
    <property type="entry name" value="GroES-like_sf"/>
</dbReference>
<evidence type="ECO:0000256" key="2">
    <source>
        <dbReference type="ARBA" id="ARBA00022723"/>
    </source>
</evidence>
<feature type="domain" description="Alcohol dehydrogenase-like N-terminal" evidence="7">
    <location>
        <begin position="25"/>
        <end position="149"/>
    </location>
</feature>
<keyword evidence="9" id="KW-1185">Reference proteome</keyword>
<evidence type="ECO:0000256" key="1">
    <source>
        <dbReference type="ARBA" id="ARBA00001947"/>
    </source>
</evidence>
<dbReference type="Pfam" id="PF08240">
    <property type="entry name" value="ADH_N"/>
    <property type="match status" value="1"/>
</dbReference>
<dbReference type="CDD" id="cd08283">
    <property type="entry name" value="FDH_like_1"/>
    <property type="match status" value="1"/>
</dbReference>
<dbReference type="SUPFAM" id="SSF51735">
    <property type="entry name" value="NAD(P)-binding Rossmann-fold domains"/>
    <property type="match status" value="1"/>
</dbReference>
<dbReference type="InterPro" id="IPR036291">
    <property type="entry name" value="NAD(P)-bd_dom_sf"/>
</dbReference>
<accession>A0ABR7RGV2</accession>
<organism evidence="8 9">
    <name type="scientific">Teichococcus aerophilus</name>
    <dbReference type="NCBI Taxonomy" id="1224513"/>
    <lineage>
        <taxon>Bacteria</taxon>
        <taxon>Pseudomonadati</taxon>
        <taxon>Pseudomonadota</taxon>
        <taxon>Alphaproteobacteria</taxon>
        <taxon>Acetobacterales</taxon>
        <taxon>Roseomonadaceae</taxon>
        <taxon>Roseomonas</taxon>
    </lineage>
</organism>
<dbReference type="InterPro" id="IPR013149">
    <property type="entry name" value="ADH-like_C"/>
</dbReference>
<keyword evidence="4" id="KW-0560">Oxidoreductase</keyword>
<dbReference type="InterPro" id="IPR013154">
    <property type="entry name" value="ADH-like_N"/>
</dbReference>
<evidence type="ECO:0000313" key="9">
    <source>
        <dbReference type="Proteomes" id="UP000626026"/>
    </source>
</evidence>
<evidence type="ECO:0000259" key="7">
    <source>
        <dbReference type="Pfam" id="PF08240"/>
    </source>
</evidence>
<dbReference type="Gene3D" id="3.90.180.10">
    <property type="entry name" value="Medium-chain alcohol dehydrogenases, catalytic domain"/>
    <property type="match status" value="1"/>
</dbReference>
<dbReference type="PANTHER" id="PTHR42813">
    <property type="entry name" value="ZINC-TYPE ALCOHOL DEHYDROGENASE-LIKE"/>
    <property type="match status" value="1"/>
</dbReference>
<proteinExistence type="inferred from homology"/>
<comment type="caution">
    <text evidence="8">The sequence shown here is derived from an EMBL/GenBank/DDBJ whole genome shotgun (WGS) entry which is preliminary data.</text>
</comment>
<dbReference type="EMBL" id="JACTVA010000001">
    <property type="protein sequence ID" value="MBC9205392.1"/>
    <property type="molecule type" value="Genomic_DNA"/>
</dbReference>
<evidence type="ECO:0000256" key="5">
    <source>
        <dbReference type="RuleBase" id="RU361277"/>
    </source>
</evidence>
<name>A0ABR7RGV2_9PROT</name>
<evidence type="ECO:0000259" key="6">
    <source>
        <dbReference type="Pfam" id="PF00107"/>
    </source>
</evidence>
<dbReference type="InterPro" id="IPR002328">
    <property type="entry name" value="ADH_Zn_CS"/>
</dbReference>
<keyword evidence="3 5" id="KW-0862">Zinc</keyword>
<evidence type="ECO:0000256" key="3">
    <source>
        <dbReference type="ARBA" id="ARBA00022833"/>
    </source>
</evidence>
<protein>
    <submittedName>
        <fullName evidence="8">Glutathione-dependent formaldehyde dehydrogenase</fullName>
    </submittedName>
</protein>
<keyword evidence="2 5" id="KW-0479">Metal-binding</keyword>
<dbReference type="SUPFAM" id="SSF50129">
    <property type="entry name" value="GroES-like"/>
    <property type="match status" value="1"/>
</dbReference>
<comment type="similarity">
    <text evidence="5">Belongs to the zinc-containing alcohol dehydrogenase family.</text>
</comment>
<reference evidence="8 9" key="1">
    <citation type="journal article" date="2013" name="Int. J. Syst. Evol. Microbiol.">
        <title>Roseomonas aerophila sp. nov., isolated from air.</title>
        <authorList>
            <person name="Kim S.J."/>
            <person name="Weon H.Y."/>
            <person name="Ahn J.H."/>
            <person name="Hong S.B."/>
            <person name="Seok S.J."/>
            <person name="Whang K.S."/>
            <person name="Kwon S.W."/>
        </authorList>
    </citation>
    <scope>NUCLEOTIDE SEQUENCE [LARGE SCALE GENOMIC DNA]</scope>
    <source>
        <strain evidence="8 9">NBRC 108923</strain>
    </source>
</reference>